<keyword evidence="3" id="KW-1185">Reference proteome</keyword>
<accession>A0A517MYN3</accession>
<dbReference type="PANTHER" id="PTHR43179:SF7">
    <property type="entry name" value="RHAMNOSYLTRANSFERASE WBBL"/>
    <property type="match status" value="1"/>
</dbReference>
<keyword evidence="2" id="KW-0808">Transferase</keyword>
<evidence type="ECO:0000259" key="1">
    <source>
        <dbReference type="Pfam" id="PF00535"/>
    </source>
</evidence>
<protein>
    <submittedName>
        <fullName evidence="2">Putative glycosyltransferase EpsJ</fullName>
        <ecNumber evidence="2">2.4.-.-</ecNumber>
    </submittedName>
</protein>
<dbReference type="InterPro" id="IPR001173">
    <property type="entry name" value="Glyco_trans_2-like"/>
</dbReference>
<evidence type="ECO:0000313" key="2">
    <source>
        <dbReference type="EMBL" id="QDS99991.1"/>
    </source>
</evidence>
<organism evidence="2 3">
    <name type="scientific">Adhaeretor mobilis</name>
    <dbReference type="NCBI Taxonomy" id="1930276"/>
    <lineage>
        <taxon>Bacteria</taxon>
        <taxon>Pseudomonadati</taxon>
        <taxon>Planctomycetota</taxon>
        <taxon>Planctomycetia</taxon>
        <taxon>Pirellulales</taxon>
        <taxon>Lacipirellulaceae</taxon>
        <taxon>Adhaeretor</taxon>
    </lineage>
</organism>
<proteinExistence type="predicted"/>
<feature type="domain" description="Glycosyltransferase 2-like" evidence="1">
    <location>
        <begin position="12"/>
        <end position="173"/>
    </location>
</feature>
<name>A0A517MYN3_9BACT</name>
<dbReference type="Proteomes" id="UP000319852">
    <property type="component" value="Chromosome"/>
</dbReference>
<dbReference type="Gene3D" id="3.90.550.10">
    <property type="entry name" value="Spore Coat Polysaccharide Biosynthesis Protein SpsA, Chain A"/>
    <property type="match status" value="1"/>
</dbReference>
<dbReference type="PANTHER" id="PTHR43179">
    <property type="entry name" value="RHAMNOSYLTRANSFERASE WBBL"/>
    <property type="match status" value="1"/>
</dbReference>
<sequence length="307" mass="34236">MSSKHASTITLSVIIPVYNQADYLEQCLDALAHQTLPSDQFEVIVIDNGSDVPPREIVESHNFARYGVEPRPGSFAARNHAIPMAKGKILAFTDSDCLPHADWLEAAITALQSPASIDVVAGRIDVVSKDPNHPSSIELFDIAIRLDQESRVAASNGVVTANMVTRREMFDRVGQFDDSLMSGADAEWSQRAAEKGYNVKFVDEAVVVHPARTSLTEVLTQVRRRAGGRFDMHSGRTRKLTLFETARSAAKKLMPRIAGLCGARRRLQQRGYGWWSWLRIIPIVQLVHYSALIEIVRRKCGFEAERR</sequence>
<reference evidence="2 3" key="1">
    <citation type="submission" date="2019-02" db="EMBL/GenBank/DDBJ databases">
        <title>Deep-cultivation of Planctomycetes and their phenomic and genomic characterization uncovers novel biology.</title>
        <authorList>
            <person name="Wiegand S."/>
            <person name="Jogler M."/>
            <person name="Boedeker C."/>
            <person name="Pinto D."/>
            <person name="Vollmers J."/>
            <person name="Rivas-Marin E."/>
            <person name="Kohn T."/>
            <person name="Peeters S.H."/>
            <person name="Heuer A."/>
            <person name="Rast P."/>
            <person name="Oberbeckmann S."/>
            <person name="Bunk B."/>
            <person name="Jeske O."/>
            <person name="Meyerdierks A."/>
            <person name="Storesund J.E."/>
            <person name="Kallscheuer N."/>
            <person name="Luecker S."/>
            <person name="Lage O.M."/>
            <person name="Pohl T."/>
            <person name="Merkel B.J."/>
            <person name="Hornburger P."/>
            <person name="Mueller R.-W."/>
            <person name="Bruemmer F."/>
            <person name="Labrenz M."/>
            <person name="Spormann A.M."/>
            <person name="Op den Camp H."/>
            <person name="Overmann J."/>
            <person name="Amann R."/>
            <person name="Jetten M.S.M."/>
            <person name="Mascher T."/>
            <person name="Medema M.H."/>
            <person name="Devos D.P."/>
            <person name="Kaster A.-K."/>
            <person name="Ovreas L."/>
            <person name="Rohde M."/>
            <person name="Galperin M.Y."/>
            <person name="Jogler C."/>
        </authorList>
    </citation>
    <scope>NUCLEOTIDE SEQUENCE [LARGE SCALE GENOMIC DNA]</scope>
    <source>
        <strain evidence="2 3">HG15A2</strain>
    </source>
</reference>
<dbReference type="InterPro" id="IPR029044">
    <property type="entry name" value="Nucleotide-diphossugar_trans"/>
</dbReference>
<dbReference type="SUPFAM" id="SSF53448">
    <property type="entry name" value="Nucleotide-diphospho-sugar transferases"/>
    <property type="match status" value="1"/>
</dbReference>
<evidence type="ECO:0000313" key="3">
    <source>
        <dbReference type="Proteomes" id="UP000319852"/>
    </source>
</evidence>
<gene>
    <name evidence="2" type="primary">epsJ</name>
    <name evidence="2" type="ORF">HG15A2_33270</name>
</gene>
<dbReference type="EC" id="2.4.-.-" evidence="2"/>
<dbReference type="RefSeq" id="WP_145061170.1">
    <property type="nucleotide sequence ID" value="NZ_CP036263.1"/>
</dbReference>
<dbReference type="Pfam" id="PF00535">
    <property type="entry name" value="Glycos_transf_2"/>
    <property type="match status" value="1"/>
</dbReference>
<dbReference type="GO" id="GO:0016757">
    <property type="term" value="F:glycosyltransferase activity"/>
    <property type="evidence" value="ECO:0007669"/>
    <property type="project" value="UniProtKB-KW"/>
</dbReference>
<dbReference type="AlphaFoldDB" id="A0A517MYN3"/>
<dbReference type="CDD" id="cd00761">
    <property type="entry name" value="Glyco_tranf_GTA_type"/>
    <property type="match status" value="1"/>
</dbReference>
<dbReference type="EMBL" id="CP036263">
    <property type="protein sequence ID" value="QDS99991.1"/>
    <property type="molecule type" value="Genomic_DNA"/>
</dbReference>
<dbReference type="OrthoDB" id="396512at2"/>
<dbReference type="KEGG" id="amob:HG15A2_33270"/>
<keyword evidence="2" id="KW-0328">Glycosyltransferase</keyword>